<dbReference type="EMBL" id="VJMJ01000101">
    <property type="protein sequence ID" value="KAF0735103.1"/>
    <property type="molecule type" value="Genomic_DNA"/>
</dbReference>
<evidence type="ECO:0000313" key="6">
    <source>
        <dbReference type="Proteomes" id="UP000481153"/>
    </source>
</evidence>
<sequence>MLRPFDKMELKRGILSVYGMFLWREREVVVTKGQIAIYRRSLGTMKHKINLWDPHVRITFVANEPTLTISLHQEDIVLDCKTPVERDAWLGAIYSAQADPPKAFQTRPTLAQDEESDTDSDFENFQDETETLREFQHARSSIIFDVGQLSREEINLVLLPTTQSLDALAQPANTVNAPPSKLVLALATYVERTEGGSRIVLLHWDVLVSLRIGLSLSKFLTLLAERQGSHTSTVSSITTAPHRKASLTHKTNVSNFVRDLLFHPLYSQRLRSDEAVSLSVIDAHFPHCRLRRFSHTDDDLPKQTLGAPALVRKCSGPASSSSTIVVDWGGGKKHAFPSIVMSGISLAKLQPSHGHSFSSVLPLRAVMATYKMSPLSFAQQCTLFHHAQLTGLPLWSFLVPTHYQKDISESFNRLTCYLVWSVLAEDSPSDRAAAIEAITSTAMAASAKSVNNFHLVMACIGCLGDTPLMPSRLPLTWKKVKAKTKAQLHELRALCDYTGGFETLRRKQSLISATCPSLPFLGIIGASLERLKSSPYVTNDSKQPLNFDRLERQYHALHVVENAMTSAFPMTPHPDVQHLLATLPQQLHFVSSKMLQLRSMQLQGYETSATSIVATTSAAAAAAAPTRRVSITNESARLLTFRASCVLWHRVACPNARLKILVEAMAADDKSPVARLISNLHRDVRASLFASSCPALCLVVSQGLDGIFRAAVDTHGSECMEMTGWDETTAWQTALYEALVECVYGPVAQSVQAKLQAEHREVDLVVRRRLEAQTAQTLVHYTMFNPLNQLALTGQTPIAMLRLLSAIRQELNATDEIATKQLRSLVATSTATTPHTTLQFISSTIDLTKCSAALISGFDLFKKCLSSLSLWLVSLLSLSSSWMCWWSSWRSSSSSSWRQS</sequence>
<dbReference type="PANTHER" id="PTHR23113:SF365">
    <property type="entry name" value="RAS-GEF DOMAIN-CONTAINING PROTEIN"/>
    <property type="match status" value="1"/>
</dbReference>
<dbReference type="SMART" id="SM00233">
    <property type="entry name" value="PH"/>
    <property type="match status" value="1"/>
</dbReference>
<reference evidence="5 6" key="1">
    <citation type="submission" date="2019-07" db="EMBL/GenBank/DDBJ databases">
        <title>Genomics analysis of Aphanomyces spp. identifies a new class of oomycete effector associated with host adaptation.</title>
        <authorList>
            <person name="Gaulin E."/>
        </authorList>
    </citation>
    <scope>NUCLEOTIDE SEQUENCE [LARGE SCALE GENOMIC DNA]</scope>
    <source>
        <strain evidence="5 6">ATCC 201684</strain>
    </source>
</reference>
<dbReference type="AlphaFoldDB" id="A0A6G0X5G6"/>
<evidence type="ECO:0000256" key="2">
    <source>
        <dbReference type="PROSITE-ProRule" id="PRU00168"/>
    </source>
</evidence>
<dbReference type="VEuPathDB" id="FungiDB:AeMF1_017029"/>
<organism evidence="5 6">
    <name type="scientific">Aphanomyces euteiches</name>
    <dbReference type="NCBI Taxonomy" id="100861"/>
    <lineage>
        <taxon>Eukaryota</taxon>
        <taxon>Sar</taxon>
        <taxon>Stramenopiles</taxon>
        <taxon>Oomycota</taxon>
        <taxon>Saprolegniomycetes</taxon>
        <taxon>Saprolegniales</taxon>
        <taxon>Verrucalvaceae</taxon>
        <taxon>Aphanomyces</taxon>
    </lineage>
</organism>
<dbReference type="PROSITE" id="PS50009">
    <property type="entry name" value="RASGEF_CAT"/>
    <property type="match status" value="1"/>
</dbReference>
<dbReference type="InterPro" id="IPR001895">
    <property type="entry name" value="RASGEF_cat_dom"/>
</dbReference>
<dbReference type="Gene3D" id="1.10.840.10">
    <property type="entry name" value="Ras guanine-nucleotide exchange factors catalytic domain"/>
    <property type="match status" value="1"/>
</dbReference>
<dbReference type="InterPro" id="IPR001849">
    <property type="entry name" value="PH_domain"/>
</dbReference>
<feature type="domain" description="PH" evidence="3">
    <location>
        <begin position="8"/>
        <end position="98"/>
    </location>
</feature>
<dbReference type="SMART" id="SM00147">
    <property type="entry name" value="RasGEF"/>
    <property type="match status" value="1"/>
</dbReference>
<dbReference type="PROSITE" id="PS50003">
    <property type="entry name" value="PH_DOMAIN"/>
    <property type="match status" value="1"/>
</dbReference>
<dbReference type="Pfam" id="PF00617">
    <property type="entry name" value="RasGEF"/>
    <property type="match status" value="1"/>
</dbReference>
<feature type="domain" description="Ras-GEF" evidence="4">
    <location>
        <begin position="373"/>
        <end position="597"/>
    </location>
</feature>
<dbReference type="CDD" id="cd00821">
    <property type="entry name" value="PH"/>
    <property type="match status" value="1"/>
</dbReference>
<dbReference type="InterPro" id="IPR008937">
    <property type="entry name" value="Ras-like_GEF"/>
</dbReference>
<proteinExistence type="predicted"/>
<dbReference type="SUPFAM" id="SSF50729">
    <property type="entry name" value="PH domain-like"/>
    <property type="match status" value="1"/>
</dbReference>
<accession>A0A6G0X5G6</accession>
<dbReference type="PANTHER" id="PTHR23113">
    <property type="entry name" value="GUANINE NUCLEOTIDE EXCHANGE FACTOR"/>
    <property type="match status" value="1"/>
</dbReference>
<dbReference type="GO" id="GO:0005085">
    <property type="term" value="F:guanyl-nucleotide exchange factor activity"/>
    <property type="evidence" value="ECO:0007669"/>
    <property type="project" value="UniProtKB-KW"/>
</dbReference>
<dbReference type="InterPro" id="IPR036964">
    <property type="entry name" value="RASGEF_cat_dom_sf"/>
</dbReference>
<evidence type="ECO:0000313" key="5">
    <source>
        <dbReference type="EMBL" id="KAF0735103.1"/>
    </source>
</evidence>
<dbReference type="InterPro" id="IPR023578">
    <property type="entry name" value="Ras_GEF_dom_sf"/>
</dbReference>
<name>A0A6G0X5G6_9STRA</name>
<dbReference type="GO" id="GO:0007264">
    <property type="term" value="P:small GTPase-mediated signal transduction"/>
    <property type="evidence" value="ECO:0007669"/>
    <property type="project" value="InterPro"/>
</dbReference>
<evidence type="ECO:0000259" key="3">
    <source>
        <dbReference type="PROSITE" id="PS50003"/>
    </source>
</evidence>
<keyword evidence="1 2" id="KW-0344">Guanine-nucleotide releasing factor</keyword>
<gene>
    <name evidence="5" type="ORF">Ae201684_008316</name>
</gene>
<keyword evidence="6" id="KW-1185">Reference proteome</keyword>
<protein>
    <recommendedName>
        <fullName evidence="7">Ras-GEF domain-containing protein</fullName>
    </recommendedName>
</protein>
<dbReference type="SUPFAM" id="SSF48366">
    <property type="entry name" value="Ras GEF"/>
    <property type="match status" value="1"/>
</dbReference>
<dbReference type="Proteomes" id="UP000481153">
    <property type="component" value="Unassembled WGS sequence"/>
</dbReference>
<evidence type="ECO:0008006" key="7">
    <source>
        <dbReference type="Google" id="ProtNLM"/>
    </source>
</evidence>
<evidence type="ECO:0000259" key="4">
    <source>
        <dbReference type="PROSITE" id="PS50009"/>
    </source>
</evidence>
<comment type="caution">
    <text evidence="5">The sequence shown here is derived from an EMBL/GenBank/DDBJ whole genome shotgun (WGS) entry which is preliminary data.</text>
</comment>
<evidence type="ECO:0000256" key="1">
    <source>
        <dbReference type="ARBA" id="ARBA00022658"/>
    </source>
</evidence>